<name>A0A8H5IKI1_9HYPO</name>
<dbReference type="GO" id="GO:0030151">
    <property type="term" value="F:molybdenum ion binding"/>
    <property type="evidence" value="ECO:0007669"/>
    <property type="project" value="InterPro"/>
</dbReference>
<gene>
    <name evidence="3" type="ORF">FMEXI_9320</name>
</gene>
<keyword evidence="3" id="KW-0223">Dioxygenase</keyword>
<dbReference type="Gene3D" id="2.40.33.20">
    <property type="entry name" value="PK beta-barrel domain-like"/>
    <property type="match status" value="1"/>
</dbReference>
<feature type="region of interest" description="Disordered" evidence="1">
    <location>
        <begin position="1"/>
        <end position="21"/>
    </location>
</feature>
<protein>
    <submittedName>
        <fullName evidence="3">Phthalate dioxygenase reductase</fullName>
    </submittedName>
</protein>
<accession>A0A8H5IKI1</accession>
<reference evidence="3 4" key="1">
    <citation type="submission" date="2020-05" db="EMBL/GenBank/DDBJ databases">
        <title>Identification and distribution of gene clusters putatively required for synthesis of sphingolipid metabolism inhibitors in phylogenetically diverse species of the filamentous fungus Fusarium.</title>
        <authorList>
            <person name="Kim H.-S."/>
            <person name="Busman M."/>
            <person name="Brown D.W."/>
            <person name="Divon H."/>
            <person name="Uhlig S."/>
            <person name="Proctor R.H."/>
        </authorList>
    </citation>
    <scope>NUCLEOTIDE SEQUENCE [LARGE SCALE GENOMIC DNA]</scope>
    <source>
        <strain evidence="3 4">NRRL 53147</strain>
    </source>
</reference>
<dbReference type="EMBL" id="JAAOAM010000217">
    <property type="protein sequence ID" value="KAF5538549.1"/>
    <property type="molecule type" value="Genomic_DNA"/>
</dbReference>
<feature type="domain" description="MOSC" evidence="2">
    <location>
        <begin position="33"/>
        <end position="170"/>
    </location>
</feature>
<keyword evidence="4" id="KW-1185">Reference proteome</keyword>
<dbReference type="Pfam" id="PF03473">
    <property type="entry name" value="MOSC"/>
    <property type="match status" value="1"/>
</dbReference>
<evidence type="ECO:0000256" key="1">
    <source>
        <dbReference type="SAM" id="MobiDB-lite"/>
    </source>
</evidence>
<keyword evidence="3" id="KW-0560">Oxidoreductase</keyword>
<evidence type="ECO:0000313" key="3">
    <source>
        <dbReference type="EMBL" id="KAF5538549.1"/>
    </source>
</evidence>
<dbReference type="PANTHER" id="PTHR30212">
    <property type="entry name" value="PROTEIN YIIM"/>
    <property type="match status" value="1"/>
</dbReference>
<dbReference type="InterPro" id="IPR052353">
    <property type="entry name" value="Benzoxazolinone_Detox_Enz"/>
</dbReference>
<dbReference type="InterPro" id="IPR005302">
    <property type="entry name" value="MoCF_Sase_C"/>
</dbReference>
<comment type="caution">
    <text evidence="3">The sequence shown here is derived from an EMBL/GenBank/DDBJ whole genome shotgun (WGS) entry which is preliminary data.</text>
</comment>
<dbReference type="GO" id="GO:0030170">
    <property type="term" value="F:pyridoxal phosphate binding"/>
    <property type="evidence" value="ECO:0007669"/>
    <property type="project" value="InterPro"/>
</dbReference>
<dbReference type="PROSITE" id="PS51340">
    <property type="entry name" value="MOSC"/>
    <property type="match status" value="1"/>
</dbReference>
<dbReference type="SUPFAM" id="SSF50800">
    <property type="entry name" value="PK beta-barrel domain-like"/>
    <property type="match status" value="1"/>
</dbReference>
<dbReference type="GO" id="GO:0051213">
    <property type="term" value="F:dioxygenase activity"/>
    <property type="evidence" value="ECO:0007669"/>
    <property type="project" value="UniProtKB-KW"/>
</dbReference>
<evidence type="ECO:0000259" key="2">
    <source>
        <dbReference type="PROSITE" id="PS51340"/>
    </source>
</evidence>
<dbReference type="PANTHER" id="PTHR30212:SF2">
    <property type="entry name" value="PROTEIN YIIM"/>
    <property type="match status" value="1"/>
</dbReference>
<dbReference type="AlphaFoldDB" id="A0A8H5IKI1"/>
<dbReference type="InterPro" id="IPR011037">
    <property type="entry name" value="Pyrv_Knase-like_insert_dom_sf"/>
</dbReference>
<organism evidence="3 4">
    <name type="scientific">Fusarium mexicanum</name>
    <dbReference type="NCBI Taxonomy" id="751941"/>
    <lineage>
        <taxon>Eukaryota</taxon>
        <taxon>Fungi</taxon>
        <taxon>Dikarya</taxon>
        <taxon>Ascomycota</taxon>
        <taxon>Pezizomycotina</taxon>
        <taxon>Sordariomycetes</taxon>
        <taxon>Hypocreomycetidae</taxon>
        <taxon>Hypocreales</taxon>
        <taxon>Nectriaceae</taxon>
        <taxon>Fusarium</taxon>
        <taxon>Fusarium fujikuroi species complex</taxon>
    </lineage>
</organism>
<dbReference type="Proteomes" id="UP000522262">
    <property type="component" value="Unassembled WGS sequence"/>
</dbReference>
<sequence>MGVPSTINIPKETVSHLDTAPTPKHGVLLQVRAGRDGPVFCSATGVLSDEHAYSRRGGTERAFHQCNPDHYLDWRAENPPEPDLYDVGAYGENLVTTNMNDDNVCIGDIYKLGDDVLLEVSEPRHPCFKLNSQFKWPRVLKRTIRTGRAGCNMRVLKTGNICKGDTISLLERPYPEWSVLNVRRVLRARNVPLNLLAGCAQPHMTDLLLEIEKERLRSAPKIYTSNDGVWLHVISSAGHSNDTENIEMSNKELSRNI</sequence>
<evidence type="ECO:0000313" key="4">
    <source>
        <dbReference type="Proteomes" id="UP000522262"/>
    </source>
</evidence>
<proteinExistence type="predicted"/>